<organism evidence="5 6">
    <name type="scientific">Australozyma saopauloensis</name>
    <dbReference type="NCBI Taxonomy" id="291208"/>
    <lineage>
        <taxon>Eukaryota</taxon>
        <taxon>Fungi</taxon>
        <taxon>Dikarya</taxon>
        <taxon>Ascomycota</taxon>
        <taxon>Saccharomycotina</taxon>
        <taxon>Pichiomycetes</taxon>
        <taxon>Metschnikowiaceae</taxon>
        <taxon>Australozyma</taxon>
    </lineage>
</organism>
<gene>
    <name evidence="5" type="ORF">PUMCH_004771</name>
</gene>
<proteinExistence type="inferred from homology"/>
<name>A0AAX4HFY1_9ASCO</name>
<dbReference type="Pfam" id="PF02752">
    <property type="entry name" value="Arrestin_C"/>
    <property type="match status" value="1"/>
</dbReference>
<protein>
    <recommendedName>
        <fullName evidence="2">pH-response regulator protein palF/RIM8</fullName>
    </recommendedName>
</protein>
<dbReference type="PANTHER" id="PTHR11188">
    <property type="entry name" value="ARRESTIN DOMAIN CONTAINING PROTEIN"/>
    <property type="match status" value="1"/>
</dbReference>
<evidence type="ECO:0000256" key="2">
    <source>
        <dbReference type="ARBA" id="ARBA00040066"/>
    </source>
</evidence>
<dbReference type="SMART" id="SM01017">
    <property type="entry name" value="Arrestin_C"/>
    <property type="match status" value="1"/>
</dbReference>
<comment type="similarity">
    <text evidence="1">Belongs to the arrestin family. PalF/RIM8 subfamily.</text>
</comment>
<evidence type="ECO:0000256" key="3">
    <source>
        <dbReference type="SAM" id="MobiDB-lite"/>
    </source>
</evidence>
<accession>A0AAX4HFY1</accession>
<dbReference type="Gene3D" id="2.60.40.640">
    <property type="match status" value="2"/>
</dbReference>
<dbReference type="GeneID" id="88175831"/>
<reference evidence="5 6" key="1">
    <citation type="submission" date="2023-10" db="EMBL/GenBank/DDBJ databases">
        <title>Draft Genome Sequence of Candida saopaulonensis from a very Premature Infant with Sepsis.</title>
        <authorList>
            <person name="Ning Y."/>
            <person name="Dai R."/>
            <person name="Xiao M."/>
            <person name="Xu Y."/>
            <person name="Yan Q."/>
            <person name="Zhang L."/>
        </authorList>
    </citation>
    <scope>NUCLEOTIDE SEQUENCE [LARGE SCALE GENOMIC DNA]</scope>
    <source>
        <strain evidence="5 6">19XY460</strain>
    </source>
</reference>
<evidence type="ECO:0000313" key="6">
    <source>
        <dbReference type="Proteomes" id="UP001338582"/>
    </source>
</evidence>
<dbReference type="InterPro" id="IPR050357">
    <property type="entry name" value="Arrestin_domain-protein"/>
</dbReference>
<dbReference type="InterPro" id="IPR011021">
    <property type="entry name" value="Arrestin-like_N"/>
</dbReference>
<dbReference type="GO" id="GO:0031625">
    <property type="term" value="F:ubiquitin protein ligase binding"/>
    <property type="evidence" value="ECO:0007669"/>
    <property type="project" value="TreeGrafter"/>
</dbReference>
<dbReference type="Proteomes" id="UP001338582">
    <property type="component" value="Chromosome 6"/>
</dbReference>
<evidence type="ECO:0000313" key="5">
    <source>
        <dbReference type="EMBL" id="WPK27384.1"/>
    </source>
</evidence>
<sequence>MRRAVSKLLPGKTAKGLDSSLSVSIDHSSVEDFYILLDNPHKSWLPGEEISGQVILISKKNLGNIVITFSLLGYIKMNALPHSKLRPMKQVLFNHSIKIYGPDLDLPTPSSLVNGLYKGEHRFPFVVKLPTKRIFTSIDFGKGAIIYTLKTTLRSVNSEEAPLPGQSVPEPSIFRPRALSRLHNPSFTLEKHIKIVDPIDVAELPPPKPKRLIIKDPRRGKLRRTQSSTSTINTASTINSKNSDFDHSHATAHPSIGSASSSNNVVPMANSVNSPGVSLGSMVQAPSDRPGSILVTMELGQRGFLRGELIPVKLTISHLKQVQDSRGIIVTLVRVCRIDHGPESYFESFRKDLQQLVIPLFVDPVTFSLEINTSLRVPADAFPTITGCPMVSFQYFVEVMLNLSGKPFAMDGAGPVANLVAHDDNSPSLSPSGGTSYNFQVGQDRSDFINTDKFKRLKKFLQLTTEVIIGTHRLEKHNAIVSTPENVPIVQEQSMSLGSTPTSQIQQNYTRPQNHINSVPELAELTNYPIPPYLESPHEEGPSAPNYFSEMTAMPMPMPDLNHLSEKDRMRQHEAGLLPSEPIFDSEDEETISPLNHGILDEMTAGEALQSATDNHEPHDLNRNSHNLTPVGQGASHRLHNEEIDLYDAPAVQGANPDGFGEGAVKDFVPNYDAAANDRLVAVGGNEADLSTAGTRVGPATSIPGE</sequence>
<dbReference type="EMBL" id="CP138899">
    <property type="protein sequence ID" value="WPK27384.1"/>
    <property type="molecule type" value="Genomic_DNA"/>
</dbReference>
<keyword evidence="6" id="KW-1185">Reference proteome</keyword>
<dbReference type="GO" id="GO:0030674">
    <property type="term" value="F:protein-macromolecule adaptor activity"/>
    <property type="evidence" value="ECO:0007669"/>
    <property type="project" value="TreeGrafter"/>
</dbReference>
<dbReference type="Pfam" id="PF00339">
    <property type="entry name" value="Arrestin_N"/>
    <property type="match status" value="1"/>
</dbReference>
<dbReference type="KEGG" id="asau:88175831"/>
<dbReference type="GO" id="GO:0005829">
    <property type="term" value="C:cytosol"/>
    <property type="evidence" value="ECO:0007669"/>
    <property type="project" value="TreeGrafter"/>
</dbReference>
<dbReference type="RefSeq" id="XP_062879762.1">
    <property type="nucleotide sequence ID" value="XM_063023692.1"/>
</dbReference>
<dbReference type="GO" id="GO:0070086">
    <property type="term" value="P:ubiquitin-dependent endocytosis"/>
    <property type="evidence" value="ECO:0007669"/>
    <property type="project" value="TreeGrafter"/>
</dbReference>
<dbReference type="AlphaFoldDB" id="A0AAX4HFY1"/>
<feature type="region of interest" description="Disordered" evidence="3">
    <location>
        <begin position="206"/>
        <end position="262"/>
    </location>
</feature>
<feature type="compositionally biased region" description="Low complexity" evidence="3">
    <location>
        <begin position="225"/>
        <end position="242"/>
    </location>
</feature>
<dbReference type="GO" id="GO:0005886">
    <property type="term" value="C:plasma membrane"/>
    <property type="evidence" value="ECO:0007669"/>
    <property type="project" value="TreeGrafter"/>
</dbReference>
<dbReference type="InterPro" id="IPR014752">
    <property type="entry name" value="Arrestin-like_C"/>
</dbReference>
<evidence type="ECO:0000259" key="4">
    <source>
        <dbReference type="SMART" id="SM01017"/>
    </source>
</evidence>
<dbReference type="InterPro" id="IPR011022">
    <property type="entry name" value="Arrestin_C-like"/>
</dbReference>
<evidence type="ECO:0000256" key="1">
    <source>
        <dbReference type="ARBA" id="ARBA00037950"/>
    </source>
</evidence>
<dbReference type="PANTHER" id="PTHR11188:SF161">
    <property type="entry name" value="PH-RESPONSE REGULATOR PROTEIN PALF_RIM8"/>
    <property type="match status" value="1"/>
</dbReference>
<feature type="domain" description="Arrestin C-terminal-like" evidence="4">
    <location>
        <begin position="289"/>
        <end position="408"/>
    </location>
</feature>